<dbReference type="Proteomes" id="UP000070328">
    <property type="component" value="Unassembled WGS sequence"/>
</dbReference>
<evidence type="ECO:0000256" key="1">
    <source>
        <dbReference type="SAM" id="MobiDB-lite"/>
    </source>
</evidence>
<feature type="compositionally biased region" description="Polar residues" evidence="1">
    <location>
        <begin position="43"/>
        <end position="87"/>
    </location>
</feature>
<name>A0A135TK78_9PEZI</name>
<feature type="region of interest" description="Disordered" evidence="1">
    <location>
        <begin position="1"/>
        <end position="148"/>
    </location>
</feature>
<protein>
    <submittedName>
        <fullName evidence="2">Uncharacterized protein</fullName>
    </submittedName>
</protein>
<feature type="compositionally biased region" description="Low complexity" evidence="1">
    <location>
        <begin position="110"/>
        <end position="121"/>
    </location>
</feature>
<feature type="compositionally biased region" description="Basic residues" evidence="1">
    <location>
        <begin position="1"/>
        <end position="22"/>
    </location>
</feature>
<organism evidence="2 3">
    <name type="scientific">Colletotrichum simmondsii</name>
    <dbReference type="NCBI Taxonomy" id="703756"/>
    <lineage>
        <taxon>Eukaryota</taxon>
        <taxon>Fungi</taxon>
        <taxon>Dikarya</taxon>
        <taxon>Ascomycota</taxon>
        <taxon>Pezizomycotina</taxon>
        <taxon>Sordariomycetes</taxon>
        <taxon>Hypocreomycetidae</taxon>
        <taxon>Glomerellales</taxon>
        <taxon>Glomerellaceae</taxon>
        <taxon>Colletotrichum</taxon>
        <taxon>Colletotrichum acutatum species complex</taxon>
    </lineage>
</organism>
<proteinExistence type="predicted"/>
<comment type="caution">
    <text evidence="2">The sequence shown here is derived from an EMBL/GenBank/DDBJ whole genome shotgun (WGS) entry which is preliminary data.</text>
</comment>
<feature type="compositionally biased region" description="Pro residues" evidence="1">
    <location>
        <begin position="94"/>
        <end position="104"/>
    </location>
</feature>
<gene>
    <name evidence="2" type="ORF">CSIM01_04893</name>
</gene>
<feature type="compositionally biased region" description="Low complexity" evidence="1">
    <location>
        <begin position="136"/>
        <end position="148"/>
    </location>
</feature>
<sequence>MSNRKPRKHPPRAPTARQKRRWAYFWNVVAPKRNYLPKRPHPSQGQARFNPNRQATPPQNKTRGSVPQAPPQKTHTAANPQATSTNAKRQHPDPQTPPRVPDPAPAIVVTPETSGTESPSSLPRTETLPRAVTSGPFPQTPFTQEPTWTADIPSHAMDELQSYLEEELFWTSQGDAEWMHT</sequence>
<evidence type="ECO:0000313" key="3">
    <source>
        <dbReference type="Proteomes" id="UP000070328"/>
    </source>
</evidence>
<keyword evidence="3" id="KW-1185">Reference proteome</keyword>
<evidence type="ECO:0000313" key="2">
    <source>
        <dbReference type="EMBL" id="KXH48514.1"/>
    </source>
</evidence>
<dbReference type="AlphaFoldDB" id="A0A135TK78"/>
<accession>A0A135TK78</accession>
<dbReference type="EMBL" id="JFBX01000132">
    <property type="protein sequence ID" value="KXH48514.1"/>
    <property type="molecule type" value="Genomic_DNA"/>
</dbReference>
<reference evidence="2 3" key="1">
    <citation type="submission" date="2014-02" db="EMBL/GenBank/DDBJ databases">
        <title>The genome sequence of Colletotrichum simmondsii CBS122122.</title>
        <authorList>
            <person name="Baroncelli R."/>
            <person name="Thon M.R."/>
        </authorList>
    </citation>
    <scope>NUCLEOTIDE SEQUENCE [LARGE SCALE GENOMIC DNA]</scope>
    <source>
        <strain evidence="2 3">CBS122122</strain>
    </source>
</reference>